<dbReference type="Pfam" id="PF13483">
    <property type="entry name" value="Lactamase_B_3"/>
    <property type="match status" value="1"/>
</dbReference>
<evidence type="ECO:0000313" key="6">
    <source>
        <dbReference type="Proteomes" id="UP000316217"/>
    </source>
</evidence>
<dbReference type="Proteomes" id="UP000277582">
    <property type="component" value="Unassembled WGS sequence"/>
</dbReference>
<evidence type="ECO:0000313" key="4">
    <source>
        <dbReference type="EMBL" id="RZN62491.1"/>
    </source>
</evidence>
<dbReference type="EMBL" id="RXII01000046">
    <property type="protein sequence ID" value="RZN62491.1"/>
    <property type="molecule type" value="Genomic_DNA"/>
</dbReference>
<comment type="caution">
    <text evidence="3">The sequence shown here is derived from an EMBL/GenBank/DDBJ whole genome shotgun (WGS) entry which is preliminary data.</text>
</comment>
<dbReference type="NCBIfam" id="NF001911">
    <property type="entry name" value="PRK00685.1"/>
    <property type="match status" value="1"/>
</dbReference>
<evidence type="ECO:0000313" key="5">
    <source>
        <dbReference type="Proteomes" id="UP000277582"/>
    </source>
</evidence>
<dbReference type="PANTHER" id="PTHR43546:SF3">
    <property type="entry name" value="UPF0173 METAL-DEPENDENT HYDROLASE MJ1163"/>
    <property type="match status" value="1"/>
</dbReference>
<dbReference type="GO" id="GO:0016787">
    <property type="term" value="F:hydrolase activity"/>
    <property type="evidence" value="ECO:0007669"/>
    <property type="project" value="UniProtKB-UniRule"/>
</dbReference>
<sequence>MAELIYLGHSAFLLEVGGKKIMFDPWISGNPKCPTKLSECEGADIYAVSHSHSDHGLDDAIELSKRRKGKIVGIFEIAQHASKNGANSIGANIGGPFEVDGVLIKLTQAVHSSDLGAPVGFIVKAGGISVYHAGDTGLFYDMKLLGELYRPDLALLPIGGHFTMDPREAAKAVELLGVERVVPMHYGTFPVLYGKPEDLKKELKERGIKAEVIQLEPGERREL</sequence>
<proteinExistence type="inferred from homology"/>
<evidence type="ECO:0000256" key="2">
    <source>
        <dbReference type="HAMAP-Rule" id="MF_00457"/>
    </source>
</evidence>
<protein>
    <recommendedName>
        <fullName evidence="2">UPF0173 metal-dependent hydrolase D6D85_05095</fullName>
    </recommendedName>
</protein>
<dbReference type="Gene3D" id="3.60.15.10">
    <property type="entry name" value="Ribonuclease Z/Hydroxyacylglutathione hydrolase-like"/>
    <property type="match status" value="1"/>
</dbReference>
<dbReference type="InterPro" id="IPR022877">
    <property type="entry name" value="UPF0173"/>
</dbReference>
<keyword evidence="5" id="KW-1185">Reference proteome</keyword>
<dbReference type="AlphaFoldDB" id="A0A3R9PJL3"/>
<dbReference type="OrthoDB" id="28313at2157"/>
<dbReference type="EMBL" id="RCOS01000066">
    <property type="protein sequence ID" value="RSN75915.1"/>
    <property type="molecule type" value="Genomic_DNA"/>
</dbReference>
<dbReference type="InterPro" id="IPR050114">
    <property type="entry name" value="UPF0173_UPF0282_UlaG_hydrolase"/>
</dbReference>
<dbReference type="InterPro" id="IPR036866">
    <property type="entry name" value="RibonucZ/Hydroxyglut_hydro"/>
</dbReference>
<dbReference type="SUPFAM" id="SSF56281">
    <property type="entry name" value="Metallo-hydrolase/oxidoreductase"/>
    <property type="match status" value="1"/>
</dbReference>
<evidence type="ECO:0000256" key="1">
    <source>
        <dbReference type="ARBA" id="ARBA00022801"/>
    </source>
</evidence>
<organism evidence="3 5">
    <name type="scientific">Candidatus Methanodesulfokora washburnensis</name>
    <dbReference type="NCBI Taxonomy" id="2478471"/>
    <lineage>
        <taxon>Archaea</taxon>
        <taxon>Thermoproteota</taxon>
        <taxon>Candidatus Korarchaeia</taxon>
        <taxon>Candidatus Korarchaeia incertae sedis</taxon>
        <taxon>Candidatus Methanodesulfokora</taxon>
    </lineage>
</organism>
<dbReference type="RefSeq" id="WP_125670951.1">
    <property type="nucleotide sequence ID" value="NZ_RCOS01000066.1"/>
</dbReference>
<name>A0A3R9PJL3_9CREN</name>
<accession>A0A3R9PJL3</accession>
<reference evidence="3 5" key="1">
    <citation type="submission" date="2018-10" db="EMBL/GenBank/DDBJ databases">
        <title>Co-occurring genomic capacity for anaerobic methane metabolism and dissimilatory sulfite reduction discovered in the Korarchaeota.</title>
        <authorList>
            <person name="Mckay L.J."/>
            <person name="Dlakic M."/>
            <person name="Fields M.W."/>
            <person name="Delmont T.O."/>
            <person name="Eren A.M."/>
            <person name="Jay Z.J."/>
            <person name="Klingelsmith K.B."/>
            <person name="Rusch D.B."/>
            <person name="Inskeep W.P."/>
        </authorList>
    </citation>
    <scope>NUCLEOTIDE SEQUENCE [LARGE SCALE GENOMIC DNA]</scope>
    <source>
        <strain evidence="3 5">MDKW</strain>
    </source>
</reference>
<dbReference type="PANTHER" id="PTHR43546">
    <property type="entry name" value="UPF0173 METAL-DEPENDENT HYDROLASE MJ1163-RELATED"/>
    <property type="match status" value="1"/>
</dbReference>
<evidence type="ECO:0000313" key="3">
    <source>
        <dbReference type="EMBL" id="RSN75915.1"/>
    </source>
</evidence>
<gene>
    <name evidence="3" type="ORF">D6D85_05095</name>
    <name evidence="4" type="ORF">EF810_02745</name>
</gene>
<dbReference type="HAMAP" id="MF_00457">
    <property type="entry name" value="UPF0173"/>
    <property type="match status" value="1"/>
</dbReference>
<reference evidence="4 6" key="2">
    <citation type="journal article" date="2019" name="Nat. Microbiol.">
        <title>Wide diversity of methane and short-chain alkane metabolisms in uncultured archaea.</title>
        <authorList>
            <person name="Borrel G."/>
            <person name="Adam P.S."/>
            <person name="McKay L.J."/>
            <person name="Chen L.X."/>
            <person name="Sierra-Garcia I.N."/>
            <person name="Sieber C.M."/>
            <person name="Letourneur Q."/>
            <person name="Ghozlane A."/>
            <person name="Andersen G.L."/>
            <person name="Li W.J."/>
            <person name="Hallam S.J."/>
            <person name="Muyzer G."/>
            <person name="de Oliveira V.M."/>
            <person name="Inskeep W.P."/>
            <person name="Banfield J.F."/>
            <person name="Gribaldo S."/>
        </authorList>
    </citation>
    <scope>NUCLEOTIDE SEQUENCE [LARGE SCALE GENOMIC DNA]</scope>
    <source>
        <strain evidence="4">NM4</strain>
    </source>
</reference>
<comment type="similarity">
    <text evidence="2">Belongs to the UPF0173 family.</text>
</comment>
<dbReference type="Proteomes" id="UP000316217">
    <property type="component" value="Unassembled WGS sequence"/>
</dbReference>
<keyword evidence="1 2" id="KW-0378">Hydrolase</keyword>